<evidence type="ECO:0000313" key="2">
    <source>
        <dbReference type="EMBL" id="CAK0844049.1"/>
    </source>
</evidence>
<evidence type="ECO:0000313" key="3">
    <source>
        <dbReference type="Proteomes" id="UP001189429"/>
    </source>
</evidence>
<evidence type="ECO:0000256" key="1">
    <source>
        <dbReference type="SAM" id="Phobius"/>
    </source>
</evidence>
<keyword evidence="3" id="KW-1185">Reference proteome</keyword>
<dbReference type="EMBL" id="CAUYUJ010014627">
    <property type="protein sequence ID" value="CAK0844049.1"/>
    <property type="molecule type" value="Genomic_DNA"/>
</dbReference>
<proteinExistence type="predicted"/>
<feature type="transmembrane region" description="Helical" evidence="1">
    <location>
        <begin position="32"/>
        <end position="51"/>
    </location>
</feature>
<evidence type="ECO:0008006" key="4">
    <source>
        <dbReference type="Google" id="ProtNLM"/>
    </source>
</evidence>
<keyword evidence="1" id="KW-0812">Transmembrane</keyword>
<gene>
    <name evidence="2" type="ORF">PCOR1329_LOCUS38220</name>
</gene>
<keyword evidence="1" id="KW-0472">Membrane</keyword>
<comment type="caution">
    <text evidence="2">The sequence shown here is derived from an EMBL/GenBank/DDBJ whole genome shotgun (WGS) entry which is preliminary data.</text>
</comment>
<name>A0ABN9TE51_9DINO</name>
<keyword evidence="1" id="KW-1133">Transmembrane helix</keyword>
<accession>A0ABN9TE51</accession>
<dbReference type="Proteomes" id="UP001189429">
    <property type="component" value="Unassembled WGS sequence"/>
</dbReference>
<organism evidence="2 3">
    <name type="scientific">Prorocentrum cordatum</name>
    <dbReference type="NCBI Taxonomy" id="2364126"/>
    <lineage>
        <taxon>Eukaryota</taxon>
        <taxon>Sar</taxon>
        <taxon>Alveolata</taxon>
        <taxon>Dinophyceae</taxon>
        <taxon>Prorocentrales</taxon>
        <taxon>Prorocentraceae</taxon>
        <taxon>Prorocentrum</taxon>
    </lineage>
</organism>
<reference evidence="2" key="1">
    <citation type="submission" date="2023-10" db="EMBL/GenBank/DDBJ databases">
        <authorList>
            <person name="Chen Y."/>
            <person name="Shah S."/>
            <person name="Dougan E. K."/>
            <person name="Thang M."/>
            <person name="Chan C."/>
        </authorList>
    </citation>
    <scope>NUCLEOTIDE SEQUENCE [LARGE SCALE GENOMIC DNA]</scope>
</reference>
<sequence length="119" mass="12575">MSRPPQLIEGACAESPPSPAFWKRLRVVGRRLFVCSVAGAAVSAVCLPYQFSYARCTMMGSLCNSDIPPSLPLLLLEGFSRSRAQRFSGAVRLTAGEARSAPYSAGLGPISLLSATLLA</sequence>
<protein>
    <recommendedName>
        <fullName evidence="4">Transmembrane protein</fullName>
    </recommendedName>
</protein>